<protein>
    <recommendedName>
        <fullName evidence="1">Transposase Helix-turn-helix domain-containing protein</fullName>
    </recommendedName>
</protein>
<dbReference type="Proteomes" id="UP000254618">
    <property type="component" value="Unassembled WGS sequence"/>
</dbReference>
<evidence type="ECO:0000313" key="3">
    <source>
        <dbReference type="Proteomes" id="UP000254618"/>
    </source>
</evidence>
<dbReference type="AlphaFoldDB" id="A0A378QMZ9"/>
<evidence type="ECO:0000313" key="2">
    <source>
        <dbReference type="EMBL" id="STZ02091.1"/>
    </source>
</evidence>
<evidence type="ECO:0000259" key="1">
    <source>
        <dbReference type="Pfam" id="PF13613"/>
    </source>
</evidence>
<sequence>MKCCSWFDNSRGKKQSMTPKQAKKLSDSEFKRYFGIKRATYQHMLSILQEAYNEQHRKGGRKAKISLENKLMITLNHYREYRRQFHIAQDFGMTESAVCKAIQWVESILIIHKDFALPSKKTLWQDNELETILIDATEVPIERPKKAKTTILRQKETPYFKSTNCC</sequence>
<proteinExistence type="predicted"/>
<dbReference type="EMBL" id="UGQF01000001">
    <property type="protein sequence ID" value="STZ02091.1"/>
    <property type="molecule type" value="Genomic_DNA"/>
</dbReference>
<reference evidence="2 3" key="1">
    <citation type="submission" date="2018-06" db="EMBL/GenBank/DDBJ databases">
        <authorList>
            <consortium name="Pathogen Informatics"/>
            <person name="Doyle S."/>
        </authorList>
    </citation>
    <scope>NUCLEOTIDE SEQUENCE [LARGE SCALE GENOMIC DNA]</scope>
    <source>
        <strain evidence="2 3">NCTC11012</strain>
    </source>
</reference>
<accession>A0A378QMZ9</accession>
<gene>
    <name evidence="2" type="ORF">NCTC11012_00314</name>
</gene>
<organism evidence="2 3">
    <name type="scientific">Moraxella equi</name>
    <dbReference type="NCBI Taxonomy" id="60442"/>
    <lineage>
        <taxon>Bacteria</taxon>
        <taxon>Pseudomonadati</taxon>
        <taxon>Pseudomonadota</taxon>
        <taxon>Gammaproteobacteria</taxon>
        <taxon>Moraxellales</taxon>
        <taxon>Moraxellaceae</taxon>
        <taxon>Moraxella</taxon>
    </lineage>
</organism>
<dbReference type="InterPro" id="IPR027805">
    <property type="entry name" value="Transposase_HTH_dom"/>
</dbReference>
<dbReference type="Pfam" id="PF13613">
    <property type="entry name" value="HTH_Tnp_4"/>
    <property type="match status" value="1"/>
</dbReference>
<feature type="domain" description="Transposase Helix-turn-helix" evidence="1">
    <location>
        <begin position="64"/>
        <end position="110"/>
    </location>
</feature>
<dbReference type="Gene3D" id="3.30.240.10">
    <property type="entry name" value="CRO Repressor"/>
    <property type="match status" value="1"/>
</dbReference>
<dbReference type="InterPro" id="IPR038202">
    <property type="entry name" value="Cro_sf"/>
</dbReference>
<name>A0A378QMZ9_9GAMM</name>